<evidence type="ECO:0000313" key="2">
    <source>
        <dbReference type="EMBL" id="PKY60400.1"/>
    </source>
</evidence>
<name>A0A2I1HND7_9GLOM</name>
<reference evidence="2 3" key="1">
    <citation type="submission" date="2015-10" db="EMBL/GenBank/DDBJ databases">
        <title>Genome analyses suggest a sexual origin of heterokaryosis in a supposedly ancient asexual fungus.</title>
        <authorList>
            <person name="Ropars J."/>
            <person name="Sedzielewska K."/>
            <person name="Noel J."/>
            <person name="Charron P."/>
            <person name="Farinelli L."/>
            <person name="Marton T."/>
            <person name="Kruger M."/>
            <person name="Pelin A."/>
            <person name="Brachmann A."/>
            <person name="Corradi N."/>
        </authorList>
    </citation>
    <scope>NUCLEOTIDE SEQUENCE [LARGE SCALE GENOMIC DNA]</scope>
    <source>
        <strain evidence="2 3">A4</strain>
    </source>
</reference>
<evidence type="ECO:0000256" key="1">
    <source>
        <dbReference type="SAM" id="MobiDB-lite"/>
    </source>
</evidence>
<keyword evidence="3" id="KW-1185">Reference proteome</keyword>
<proteinExistence type="predicted"/>
<dbReference type="EMBL" id="LLXI01004225">
    <property type="protein sequence ID" value="PKY60400.1"/>
    <property type="molecule type" value="Genomic_DNA"/>
</dbReference>
<comment type="caution">
    <text evidence="2">The sequence shown here is derived from an EMBL/GenBank/DDBJ whole genome shotgun (WGS) entry which is preliminary data.</text>
</comment>
<protein>
    <submittedName>
        <fullName evidence="2">Uncharacterized protein</fullName>
    </submittedName>
</protein>
<dbReference type="AlphaFoldDB" id="A0A2I1HND7"/>
<gene>
    <name evidence="2" type="ORF">RhiirA4_484060</name>
</gene>
<dbReference type="Proteomes" id="UP000234323">
    <property type="component" value="Unassembled WGS sequence"/>
</dbReference>
<evidence type="ECO:0000313" key="3">
    <source>
        <dbReference type="Proteomes" id="UP000234323"/>
    </source>
</evidence>
<organism evidence="2 3">
    <name type="scientific">Rhizophagus irregularis</name>
    <dbReference type="NCBI Taxonomy" id="588596"/>
    <lineage>
        <taxon>Eukaryota</taxon>
        <taxon>Fungi</taxon>
        <taxon>Fungi incertae sedis</taxon>
        <taxon>Mucoromycota</taxon>
        <taxon>Glomeromycotina</taxon>
        <taxon>Glomeromycetes</taxon>
        <taxon>Glomerales</taxon>
        <taxon>Glomeraceae</taxon>
        <taxon>Rhizophagus</taxon>
    </lineage>
</organism>
<sequence length="182" mass="21121">METTEKKQDYQIVICQDGKFAATLDTANLRIKILQNVDYRPFILDNNETNSNNKNEFDEIVHFKINEDFTIDDHDPPSFDYSNVSSSKSDGNTTKKMINLGDLLIYQIMQLSKKVYSLPLNGNEHKLDMTPDSRSSKKTDENKKGIAIYRIELSQKEEYESEEKEKDSEKIENVEKKIMLPL</sequence>
<feature type="region of interest" description="Disordered" evidence="1">
    <location>
        <begin position="124"/>
        <end position="143"/>
    </location>
</feature>
<accession>A0A2I1HND7</accession>